<accession>A0A9P7K6P3</accession>
<comment type="caution">
    <text evidence="7">The sequence shown here is derived from an EMBL/GenBank/DDBJ whole genome shotgun (WGS) entry which is preliminary data.</text>
</comment>
<dbReference type="OrthoDB" id="407617at2759"/>
<dbReference type="SMART" id="SM00679">
    <property type="entry name" value="CTNS"/>
    <property type="match status" value="1"/>
</dbReference>
<feature type="transmembrane region" description="Helical" evidence="6">
    <location>
        <begin position="23"/>
        <end position="40"/>
    </location>
</feature>
<comment type="subcellular location">
    <subcellularLocation>
        <location evidence="1">Membrane</location>
        <topology evidence="1">Multi-pass membrane protein</topology>
    </subcellularLocation>
</comment>
<reference evidence="7" key="2">
    <citation type="submission" date="2021-10" db="EMBL/GenBank/DDBJ databases">
        <title>Phylogenomics reveals ancestral predisposition of the termite-cultivated fungus Termitomyces towards a domesticated lifestyle.</title>
        <authorList>
            <person name="Auxier B."/>
            <person name="Grum-Grzhimaylo A."/>
            <person name="Cardenas M.E."/>
            <person name="Lodge J.D."/>
            <person name="Laessoe T."/>
            <person name="Pedersen O."/>
            <person name="Smith M.E."/>
            <person name="Kuyper T.W."/>
            <person name="Franco-Molano E.A."/>
            <person name="Baroni T.J."/>
            <person name="Aanen D.K."/>
        </authorList>
    </citation>
    <scope>NUCLEOTIDE SEQUENCE</scope>
    <source>
        <strain evidence="7">D49</strain>
    </source>
</reference>
<feature type="compositionally biased region" description="Low complexity" evidence="5">
    <location>
        <begin position="120"/>
        <end position="134"/>
    </location>
</feature>
<keyword evidence="4 6" id="KW-0472">Membrane</keyword>
<evidence type="ECO:0000256" key="6">
    <source>
        <dbReference type="SAM" id="Phobius"/>
    </source>
</evidence>
<feature type="transmembrane region" description="Helical" evidence="6">
    <location>
        <begin position="52"/>
        <end position="76"/>
    </location>
</feature>
<gene>
    <name evidence="7" type="ORF">H0H81_007017</name>
</gene>
<dbReference type="Proteomes" id="UP000717328">
    <property type="component" value="Unassembled WGS sequence"/>
</dbReference>
<dbReference type="InterPro" id="IPR006603">
    <property type="entry name" value="PQ-loop_rpt"/>
</dbReference>
<keyword evidence="2 6" id="KW-0812">Transmembrane</keyword>
<dbReference type="Pfam" id="PF04193">
    <property type="entry name" value="PQ-loop"/>
    <property type="match status" value="1"/>
</dbReference>
<feature type="region of interest" description="Disordered" evidence="5">
    <location>
        <begin position="115"/>
        <end position="161"/>
    </location>
</feature>
<sequence length="161" mass="17928">MLTIGALEVGMVFAIRPSMNRRAIEFFGIFTSVVIAAGLLPQYWEIIERKEVVGISLPFITIDLLGAVFSLLSLIFRPKFDTIAGVAYIVVIVMDSIVVTAAFILNPRAHKRRQREVDSTLTTETREMTATVTESPDSLALHSTTHEGYDTRRGSCESKRH</sequence>
<dbReference type="EMBL" id="JABCKI010005732">
    <property type="protein sequence ID" value="KAG5639073.1"/>
    <property type="molecule type" value="Genomic_DNA"/>
</dbReference>
<evidence type="ECO:0000256" key="2">
    <source>
        <dbReference type="ARBA" id="ARBA00022692"/>
    </source>
</evidence>
<reference evidence="7" key="1">
    <citation type="submission" date="2021-02" db="EMBL/GenBank/DDBJ databases">
        <authorList>
            <person name="Nieuwenhuis M."/>
            <person name="Van De Peppel L.J.J."/>
        </authorList>
    </citation>
    <scope>NUCLEOTIDE SEQUENCE</scope>
    <source>
        <strain evidence="7">D49</strain>
    </source>
</reference>
<evidence type="ECO:0000313" key="7">
    <source>
        <dbReference type="EMBL" id="KAG5639073.1"/>
    </source>
</evidence>
<proteinExistence type="predicted"/>
<dbReference type="AlphaFoldDB" id="A0A9P7K6P3"/>
<organism evidence="7 8">
    <name type="scientific">Sphagnurus paluster</name>
    <dbReference type="NCBI Taxonomy" id="117069"/>
    <lineage>
        <taxon>Eukaryota</taxon>
        <taxon>Fungi</taxon>
        <taxon>Dikarya</taxon>
        <taxon>Basidiomycota</taxon>
        <taxon>Agaricomycotina</taxon>
        <taxon>Agaricomycetes</taxon>
        <taxon>Agaricomycetidae</taxon>
        <taxon>Agaricales</taxon>
        <taxon>Tricholomatineae</taxon>
        <taxon>Lyophyllaceae</taxon>
        <taxon>Sphagnurus</taxon>
    </lineage>
</organism>
<dbReference type="GO" id="GO:0016020">
    <property type="term" value="C:membrane"/>
    <property type="evidence" value="ECO:0007669"/>
    <property type="project" value="UniProtKB-SubCell"/>
</dbReference>
<feature type="transmembrane region" description="Helical" evidence="6">
    <location>
        <begin position="82"/>
        <end position="105"/>
    </location>
</feature>
<name>A0A9P7K6P3_9AGAR</name>
<keyword evidence="3 6" id="KW-1133">Transmembrane helix</keyword>
<keyword evidence="8" id="KW-1185">Reference proteome</keyword>
<evidence type="ECO:0000256" key="3">
    <source>
        <dbReference type="ARBA" id="ARBA00022989"/>
    </source>
</evidence>
<dbReference type="Gene3D" id="1.20.1280.290">
    <property type="match status" value="1"/>
</dbReference>
<evidence type="ECO:0000313" key="8">
    <source>
        <dbReference type="Proteomes" id="UP000717328"/>
    </source>
</evidence>
<evidence type="ECO:0000256" key="5">
    <source>
        <dbReference type="SAM" id="MobiDB-lite"/>
    </source>
</evidence>
<evidence type="ECO:0000256" key="4">
    <source>
        <dbReference type="ARBA" id="ARBA00023136"/>
    </source>
</evidence>
<evidence type="ECO:0000256" key="1">
    <source>
        <dbReference type="ARBA" id="ARBA00004141"/>
    </source>
</evidence>
<protein>
    <submittedName>
        <fullName evidence="7">Uncharacterized protein</fullName>
    </submittedName>
</protein>
<feature type="compositionally biased region" description="Basic and acidic residues" evidence="5">
    <location>
        <begin position="144"/>
        <end position="161"/>
    </location>
</feature>